<comment type="caution">
    <text evidence="3">The sequence shown here is derived from an EMBL/GenBank/DDBJ whole genome shotgun (WGS) entry which is preliminary data.</text>
</comment>
<evidence type="ECO:0000313" key="4">
    <source>
        <dbReference type="Proteomes" id="UP000252415"/>
    </source>
</evidence>
<dbReference type="Pfam" id="PF04892">
    <property type="entry name" value="VanZ"/>
    <property type="match status" value="1"/>
</dbReference>
<evidence type="ECO:0000259" key="2">
    <source>
        <dbReference type="Pfam" id="PF04892"/>
    </source>
</evidence>
<reference evidence="3 4" key="1">
    <citation type="submission" date="2018-07" db="EMBL/GenBank/DDBJ databases">
        <title>Genomic Encyclopedia of Type Strains, Phase III (KMG-III): the genomes of soil and plant-associated and newly described type strains.</title>
        <authorList>
            <person name="Whitman W."/>
        </authorList>
    </citation>
    <scope>NUCLEOTIDE SEQUENCE [LARGE SCALE GENOMIC DNA]</scope>
    <source>
        <strain evidence="3 4">CECT 7506</strain>
    </source>
</reference>
<feature type="transmembrane region" description="Helical" evidence="1">
    <location>
        <begin position="121"/>
        <end position="140"/>
    </location>
</feature>
<gene>
    <name evidence="3" type="ORF">DFP97_1034</name>
</gene>
<keyword evidence="1" id="KW-0472">Membrane</keyword>
<sequence length="145" mass="16694">MKQTETTSNSFRYRRLLRFLPAVAWMSVIFVLSSRTGDELNTLLPWFQKMFPFMEDFNWGHFVSYFILALTIDYGIGAKADRIRMKAVIVLLCGLYGITDEFHQSFVGGRMLDPLDLRNDLIGAALCTALIAVPPIRRLWRKAAR</sequence>
<organism evidence="3 4">
    <name type="scientific">Paenibacillus prosopidis</name>
    <dbReference type="NCBI Taxonomy" id="630520"/>
    <lineage>
        <taxon>Bacteria</taxon>
        <taxon>Bacillati</taxon>
        <taxon>Bacillota</taxon>
        <taxon>Bacilli</taxon>
        <taxon>Bacillales</taxon>
        <taxon>Paenibacillaceae</taxon>
        <taxon>Paenibacillus</taxon>
    </lineage>
</organism>
<feature type="transmembrane region" description="Helical" evidence="1">
    <location>
        <begin position="57"/>
        <end position="76"/>
    </location>
</feature>
<proteinExistence type="predicted"/>
<feature type="domain" description="VanZ-like" evidence="2">
    <location>
        <begin position="21"/>
        <end position="131"/>
    </location>
</feature>
<accession>A0A368W4M3</accession>
<name>A0A368W4M3_9BACL</name>
<dbReference type="EMBL" id="QPJD01000003">
    <property type="protein sequence ID" value="RCW49988.1"/>
    <property type="molecule type" value="Genomic_DNA"/>
</dbReference>
<dbReference type="RefSeq" id="WP_114378866.1">
    <property type="nucleotide sequence ID" value="NZ_QPJD01000003.1"/>
</dbReference>
<feature type="transmembrane region" description="Helical" evidence="1">
    <location>
        <begin position="16"/>
        <end position="37"/>
    </location>
</feature>
<keyword evidence="1" id="KW-0812">Transmembrane</keyword>
<dbReference type="AlphaFoldDB" id="A0A368W4M3"/>
<dbReference type="Proteomes" id="UP000252415">
    <property type="component" value="Unassembled WGS sequence"/>
</dbReference>
<keyword evidence="4" id="KW-1185">Reference proteome</keyword>
<keyword evidence="1" id="KW-1133">Transmembrane helix</keyword>
<evidence type="ECO:0000256" key="1">
    <source>
        <dbReference type="SAM" id="Phobius"/>
    </source>
</evidence>
<dbReference type="NCBIfam" id="NF037970">
    <property type="entry name" value="vanZ_1"/>
    <property type="match status" value="1"/>
</dbReference>
<feature type="transmembrane region" description="Helical" evidence="1">
    <location>
        <begin position="83"/>
        <end position="99"/>
    </location>
</feature>
<dbReference type="InterPro" id="IPR006976">
    <property type="entry name" value="VanZ-like"/>
</dbReference>
<evidence type="ECO:0000313" key="3">
    <source>
        <dbReference type="EMBL" id="RCW49988.1"/>
    </source>
</evidence>
<protein>
    <submittedName>
        <fullName evidence="3">VanZ family protein</fullName>
    </submittedName>
</protein>
<dbReference type="OrthoDB" id="291892at2"/>